<dbReference type="AlphaFoldDB" id="G2G3V2"/>
<sequence length="197" mass="21443">MRDLVRQLEDVARLLDDVGSLPPLSITFTCDGDGGPYVILETPNQLPLADQRMAVDQIAARVHAVPKVGEVLMGRYGASARGRWEDTLVVAVTNAAPHVPGMPALPERTTTTQETAGALRALTAWAGTTESHMDELVVTDQSRSHTVHVITENDHAAHSLLEGLIPDTESRWHRPGRRYRALLPTGHSLSVTVDPIR</sequence>
<protein>
    <submittedName>
        <fullName evidence="1">Uncharacterized protein</fullName>
    </submittedName>
</protein>
<dbReference type="Proteomes" id="UP000004217">
    <property type="component" value="Unassembled WGS sequence"/>
</dbReference>
<organism evidence="1 2">
    <name type="scientific">Streptomyces zinciresistens K42</name>
    <dbReference type="NCBI Taxonomy" id="700597"/>
    <lineage>
        <taxon>Bacteria</taxon>
        <taxon>Bacillati</taxon>
        <taxon>Actinomycetota</taxon>
        <taxon>Actinomycetes</taxon>
        <taxon>Kitasatosporales</taxon>
        <taxon>Streptomycetaceae</taxon>
        <taxon>Streptomyces</taxon>
    </lineage>
</organism>
<accession>G2G3V2</accession>
<reference evidence="1 2" key="1">
    <citation type="submission" date="2011-08" db="EMBL/GenBank/DDBJ databases">
        <authorList>
            <person name="Lin Y."/>
            <person name="Hao X."/>
            <person name="Johnstone L."/>
            <person name="Miller S.J."/>
            <person name="Wei G."/>
            <person name="Rensing C."/>
        </authorList>
    </citation>
    <scope>NUCLEOTIDE SEQUENCE [LARGE SCALE GENOMIC DNA]</scope>
    <source>
        <strain evidence="1 2">K42</strain>
    </source>
</reference>
<dbReference type="EMBL" id="AGBF01000001">
    <property type="protein sequence ID" value="EGX61848.1"/>
    <property type="molecule type" value="Genomic_DNA"/>
</dbReference>
<keyword evidence="2" id="KW-1185">Reference proteome</keyword>
<dbReference type="RefSeq" id="WP_007490602.1">
    <property type="nucleotide sequence ID" value="NZ_AGBF01000001.1"/>
</dbReference>
<dbReference type="PATRIC" id="fig|700597.3.peg.144"/>
<dbReference type="OrthoDB" id="9825008at2"/>
<evidence type="ECO:0000313" key="2">
    <source>
        <dbReference type="Proteomes" id="UP000004217"/>
    </source>
</evidence>
<gene>
    <name evidence="1" type="ORF">SZN_00765</name>
</gene>
<evidence type="ECO:0000313" key="1">
    <source>
        <dbReference type="EMBL" id="EGX61848.1"/>
    </source>
</evidence>
<proteinExistence type="predicted"/>
<name>G2G3V2_9ACTN</name>
<comment type="caution">
    <text evidence="1">The sequence shown here is derived from an EMBL/GenBank/DDBJ whole genome shotgun (WGS) entry which is preliminary data.</text>
</comment>